<feature type="non-terminal residue" evidence="1">
    <location>
        <position position="208"/>
    </location>
</feature>
<comment type="caution">
    <text evidence="1">The sequence shown here is derived from an EMBL/GenBank/DDBJ whole genome shotgun (WGS) entry which is preliminary data.</text>
</comment>
<accession>A0A5Y5LY46</accession>
<proteinExistence type="predicted"/>
<dbReference type="SUPFAM" id="SSF52540">
    <property type="entry name" value="P-loop containing nucleoside triphosphate hydrolases"/>
    <property type="match status" value="1"/>
</dbReference>
<dbReference type="EMBL" id="AAJBVI010000111">
    <property type="protein sequence ID" value="ECK4415052.1"/>
    <property type="molecule type" value="Genomic_DNA"/>
</dbReference>
<evidence type="ECO:0000313" key="1">
    <source>
        <dbReference type="EMBL" id="ECK4415052.1"/>
    </source>
</evidence>
<sequence length="208" mass="24818">MPKTGTTSIQTFLTKNKFLLLKQNYLYPESILEWGHQHITLVWIIKSLKLNKKLLFLKKEYKQILINFRKELQENKNKNVILSTEGLTWDFNNPTYVKILYKILKLLGFNTIKIIVYLRQQEDMLSSLYSENTKGNYNIFNGSLSIKNNTLRHIFNYKYILKSYSMAFKKENIIVKIFDKNIFYKQDLIKDFIYTLGIQWNDKFSIGA</sequence>
<reference evidence="1" key="1">
    <citation type="submission" date="2019-08" db="EMBL/GenBank/DDBJ databases">
        <authorList>
            <consortium name="PulseNet: The National Subtyping Network for Foodborne Disease Surveillance"/>
            <person name="Tarr C.L."/>
            <person name="Trees E."/>
            <person name="Katz L.S."/>
            <person name="Carleton-Romer H.A."/>
            <person name="Stroika S."/>
            <person name="Kucerova Z."/>
            <person name="Roache K.F."/>
            <person name="Sabol A.L."/>
            <person name="Besser J."/>
            <person name="Gerner-Smidt P."/>
        </authorList>
    </citation>
    <scope>NUCLEOTIDE SEQUENCE</scope>
    <source>
        <strain evidence="1">PNUSAC010494</strain>
    </source>
</reference>
<dbReference type="InterPro" id="IPR027417">
    <property type="entry name" value="P-loop_NTPase"/>
</dbReference>
<dbReference type="Gene3D" id="3.40.50.300">
    <property type="entry name" value="P-loop containing nucleotide triphosphate hydrolases"/>
    <property type="match status" value="1"/>
</dbReference>
<name>A0A5Y5LY46_CAMJU</name>
<gene>
    <name evidence="1" type="ORF">FRM11_08210</name>
</gene>
<organism evidence="1">
    <name type="scientific">Campylobacter jejuni</name>
    <dbReference type="NCBI Taxonomy" id="197"/>
    <lineage>
        <taxon>Bacteria</taxon>
        <taxon>Pseudomonadati</taxon>
        <taxon>Campylobacterota</taxon>
        <taxon>Epsilonproteobacteria</taxon>
        <taxon>Campylobacterales</taxon>
        <taxon>Campylobacteraceae</taxon>
        <taxon>Campylobacter</taxon>
    </lineage>
</organism>
<evidence type="ECO:0008006" key="2">
    <source>
        <dbReference type="Google" id="ProtNLM"/>
    </source>
</evidence>
<protein>
    <recommendedName>
        <fullName evidence="2">Sulfotransferase domain-containing protein</fullName>
    </recommendedName>
</protein>
<dbReference type="AlphaFoldDB" id="A0A5Y5LY46"/>